<evidence type="ECO:0000256" key="6">
    <source>
        <dbReference type="ARBA" id="ARBA00023102"/>
    </source>
</evidence>
<evidence type="ECO:0000259" key="9">
    <source>
        <dbReference type="Pfam" id="PF00155"/>
    </source>
</evidence>
<keyword evidence="4 10" id="KW-0808">Transferase</keyword>
<dbReference type="Proteomes" id="UP000646844">
    <property type="component" value="Unassembled WGS sequence"/>
</dbReference>
<dbReference type="InterPro" id="IPR015421">
    <property type="entry name" value="PyrdxlP-dep_Trfase_major"/>
</dbReference>
<dbReference type="InterPro" id="IPR004839">
    <property type="entry name" value="Aminotransferase_I/II_large"/>
</dbReference>
<dbReference type="CDD" id="cd00609">
    <property type="entry name" value="AAT_like"/>
    <property type="match status" value="1"/>
</dbReference>
<evidence type="ECO:0000256" key="7">
    <source>
        <dbReference type="ARBA" id="ARBA00029440"/>
    </source>
</evidence>
<evidence type="ECO:0000256" key="8">
    <source>
        <dbReference type="RuleBase" id="RU003693"/>
    </source>
</evidence>
<comment type="similarity">
    <text evidence="8">Belongs to the class-II pyridoxal-phosphate-dependent aminotransferase family.</text>
</comment>
<evidence type="ECO:0000256" key="2">
    <source>
        <dbReference type="ARBA" id="ARBA00022576"/>
    </source>
</evidence>
<dbReference type="EMBL" id="DUJO01000019">
    <property type="protein sequence ID" value="HII73655.1"/>
    <property type="molecule type" value="Genomic_DNA"/>
</dbReference>
<keyword evidence="6" id="KW-0368">Histidine biosynthesis</keyword>
<evidence type="ECO:0000313" key="11">
    <source>
        <dbReference type="Proteomes" id="UP000646844"/>
    </source>
</evidence>
<dbReference type="EC" id="2.6.1.9" evidence="10"/>
<evidence type="ECO:0000313" key="10">
    <source>
        <dbReference type="EMBL" id="HII73655.1"/>
    </source>
</evidence>
<dbReference type="GO" id="GO:0004400">
    <property type="term" value="F:histidinol-phosphate transaminase activity"/>
    <property type="evidence" value="ECO:0007669"/>
    <property type="project" value="UniProtKB-EC"/>
</dbReference>
<comment type="cofactor">
    <cofactor evidence="1 8">
        <name>pyridoxal 5'-phosphate</name>
        <dbReference type="ChEBI" id="CHEBI:597326"/>
    </cofactor>
</comment>
<organism evidence="10 11">
    <name type="scientific">Sulfurisphaera tokodaii</name>
    <dbReference type="NCBI Taxonomy" id="111955"/>
    <lineage>
        <taxon>Archaea</taxon>
        <taxon>Thermoproteota</taxon>
        <taxon>Thermoprotei</taxon>
        <taxon>Sulfolobales</taxon>
        <taxon>Sulfolobaceae</taxon>
        <taxon>Sulfurisphaera</taxon>
    </lineage>
</organism>
<dbReference type="PROSITE" id="PS00599">
    <property type="entry name" value="AA_TRANSFER_CLASS_2"/>
    <property type="match status" value="1"/>
</dbReference>
<accession>A0A832WP28</accession>
<sequence>MKNLIYPWLIEAEEYSFNDINDGIRLHLNESPFPPPDFIIEEVKKYLHLGNRYQHPSLLERLRELMAEYNRVEPKNIYPTPGGDGALRAVFYNLIQTGDKVVINNPSYSMYKVYASVRGLKLTRVNLIENDNWWKMNFEKFLDEAKNARLVIIDDPNNPTGSPMLKAEEDKVRALAESINGFILIDEAYYEFSGYTVAKLINKYPNLLIVRTLSKAFSLASYRVGYLIGNEEVIKNLMKGATPFDISLPGYIAGITALENPSYVRKIVEEITKNREYLLNGLRKLGLKVYNSLTNFVFVKDERDLLSPLLNKGVAIRKPIIGYYRISVGTKEQVDTLLKYLGEIIENGNSK</sequence>
<dbReference type="Gene3D" id="3.40.640.10">
    <property type="entry name" value="Type I PLP-dependent aspartate aminotransferase-like (Major domain)"/>
    <property type="match status" value="1"/>
</dbReference>
<evidence type="ECO:0000256" key="1">
    <source>
        <dbReference type="ARBA" id="ARBA00001933"/>
    </source>
</evidence>
<evidence type="ECO:0000256" key="4">
    <source>
        <dbReference type="ARBA" id="ARBA00022679"/>
    </source>
</evidence>
<keyword evidence="3" id="KW-0028">Amino-acid biosynthesis</keyword>
<feature type="domain" description="Aminotransferase class I/classII large" evidence="9">
    <location>
        <begin position="22"/>
        <end position="340"/>
    </location>
</feature>
<evidence type="ECO:0000256" key="3">
    <source>
        <dbReference type="ARBA" id="ARBA00022605"/>
    </source>
</evidence>
<dbReference type="GO" id="GO:0000105">
    <property type="term" value="P:L-histidine biosynthetic process"/>
    <property type="evidence" value="ECO:0007669"/>
    <property type="project" value="UniProtKB-KW"/>
</dbReference>
<dbReference type="InterPro" id="IPR001917">
    <property type="entry name" value="Aminotrans_II_pyridoxalP_BS"/>
</dbReference>
<keyword evidence="2 10" id="KW-0032">Aminotransferase</keyword>
<dbReference type="SUPFAM" id="SSF53383">
    <property type="entry name" value="PLP-dependent transferases"/>
    <property type="match status" value="1"/>
</dbReference>
<proteinExistence type="inferred from homology"/>
<comment type="caution">
    <text evidence="10">The sequence shown here is derived from an EMBL/GenBank/DDBJ whole genome shotgun (WGS) entry which is preliminary data.</text>
</comment>
<dbReference type="InterPro" id="IPR015424">
    <property type="entry name" value="PyrdxlP-dep_Trfase"/>
</dbReference>
<dbReference type="InterPro" id="IPR005861">
    <property type="entry name" value="HisP_aminotrans"/>
</dbReference>
<keyword evidence="5 8" id="KW-0663">Pyridoxal phosphate</keyword>
<name>A0A832WP28_9CREN</name>
<comment type="pathway">
    <text evidence="7">Amino-acid biosynthesis.</text>
</comment>
<evidence type="ECO:0000256" key="5">
    <source>
        <dbReference type="ARBA" id="ARBA00022898"/>
    </source>
</evidence>
<dbReference type="GO" id="GO:0030170">
    <property type="term" value="F:pyridoxal phosphate binding"/>
    <property type="evidence" value="ECO:0007669"/>
    <property type="project" value="InterPro"/>
</dbReference>
<dbReference type="InterPro" id="IPR015422">
    <property type="entry name" value="PyrdxlP-dep_Trfase_small"/>
</dbReference>
<dbReference type="AlphaFoldDB" id="A0A832WP28"/>
<dbReference type="PANTHER" id="PTHR42885:SF2">
    <property type="entry name" value="HISTIDINOL-PHOSPHATE AMINOTRANSFERASE"/>
    <property type="match status" value="1"/>
</dbReference>
<reference evidence="10" key="1">
    <citation type="journal article" date="2020" name="bioRxiv">
        <title>A rank-normalized archaeal taxonomy based on genome phylogeny resolves widespread incomplete and uneven classifications.</title>
        <authorList>
            <person name="Rinke C."/>
            <person name="Chuvochina M."/>
            <person name="Mussig A.J."/>
            <person name="Chaumeil P.-A."/>
            <person name="Waite D.W."/>
            <person name="Whitman W.B."/>
            <person name="Parks D.H."/>
            <person name="Hugenholtz P."/>
        </authorList>
    </citation>
    <scope>NUCLEOTIDE SEQUENCE</scope>
    <source>
        <strain evidence="10">UBA8838</strain>
    </source>
</reference>
<dbReference type="NCBIfam" id="TIGR01141">
    <property type="entry name" value="hisC"/>
    <property type="match status" value="1"/>
</dbReference>
<gene>
    <name evidence="10" type="primary">hisC</name>
    <name evidence="10" type="ORF">HA332_04570</name>
</gene>
<dbReference type="Gene3D" id="3.90.1150.10">
    <property type="entry name" value="Aspartate Aminotransferase, domain 1"/>
    <property type="match status" value="1"/>
</dbReference>
<protein>
    <submittedName>
        <fullName evidence="10">Histidinol-phosphate transaminase</fullName>
        <ecNumber evidence="10">2.6.1.9</ecNumber>
    </submittedName>
</protein>
<dbReference type="PANTHER" id="PTHR42885">
    <property type="entry name" value="HISTIDINOL-PHOSPHATE AMINOTRANSFERASE-RELATED"/>
    <property type="match status" value="1"/>
</dbReference>
<dbReference type="Pfam" id="PF00155">
    <property type="entry name" value="Aminotran_1_2"/>
    <property type="match status" value="1"/>
</dbReference>